<proteinExistence type="predicted"/>
<dbReference type="HOGENOM" id="CLU_1898522_0_0_1"/>
<dbReference type="Proteomes" id="UP000015101">
    <property type="component" value="Unassembled WGS sequence"/>
</dbReference>
<organism evidence="3 4">
    <name type="scientific">Helobdella robusta</name>
    <name type="common">Californian leech</name>
    <dbReference type="NCBI Taxonomy" id="6412"/>
    <lineage>
        <taxon>Eukaryota</taxon>
        <taxon>Metazoa</taxon>
        <taxon>Spiralia</taxon>
        <taxon>Lophotrochozoa</taxon>
        <taxon>Annelida</taxon>
        <taxon>Clitellata</taxon>
        <taxon>Hirudinea</taxon>
        <taxon>Rhynchobdellida</taxon>
        <taxon>Glossiphoniidae</taxon>
        <taxon>Helobdella</taxon>
    </lineage>
</organism>
<dbReference type="EMBL" id="AMQM01002260">
    <property type="status" value="NOT_ANNOTATED_CDS"/>
    <property type="molecule type" value="Genomic_DNA"/>
</dbReference>
<dbReference type="GeneID" id="20201378"/>
<evidence type="ECO:0000256" key="1">
    <source>
        <dbReference type="SAM" id="MobiDB-lite"/>
    </source>
</evidence>
<evidence type="ECO:0000313" key="2">
    <source>
        <dbReference type="EMBL" id="ESN90450.1"/>
    </source>
</evidence>
<evidence type="ECO:0000313" key="3">
    <source>
        <dbReference type="EnsemblMetazoa" id="HelroP166116"/>
    </source>
</evidence>
<accession>T1EXS8</accession>
<reference evidence="3" key="3">
    <citation type="submission" date="2015-06" db="UniProtKB">
        <authorList>
            <consortium name="EnsemblMetazoa"/>
        </authorList>
    </citation>
    <scope>IDENTIFICATION</scope>
</reference>
<dbReference type="KEGG" id="hro:HELRODRAFT_166116"/>
<sequence length="134" mass="14998">MSGNVQELTTLGMGQAFNYVCLTMMDCRCSEAIQILYNLVGEMVKAPGLVWVVLGFKSIDRTLTNCFQKRPPQPHINSTTGPDVSEDTSRNNARQHRTARRKTAQHDTTLTGGKNLFEILLFLYQSPTIFNESA</sequence>
<dbReference type="InParanoid" id="T1EXS8"/>
<protein>
    <submittedName>
        <fullName evidence="2 3">Uncharacterized protein</fullName>
    </submittedName>
</protein>
<dbReference type="EnsemblMetazoa" id="HelroT166116">
    <property type="protein sequence ID" value="HelroP166116"/>
    <property type="gene ID" value="HelroG166116"/>
</dbReference>
<dbReference type="AlphaFoldDB" id="T1EXS8"/>
<name>T1EXS8_HELRO</name>
<dbReference type="CTD" id="20201378"/>
<feature type="compositionally biased region" description="Basic residues" evidence="1">
    <location>
        <begin position="93"/>
        <end position="103"/>
    </location>
</feature>
<reference evidence="2 4" key="2">
    <citation type="journal article" date="2013" name="Nature">
        <title>Insights into bilaterian evolution from three spiralian genomes.</title>
        <authorList>
            <person name="Simakov O."/>
            <person name="Marletaz F."/>
            <person name="Cho S.J."/>
            <person name="Edsinger-Gonzales E."/>
            <person name="Havlak P."/>
            <person name="Hellsten U."/>
            <person name="Kuo D.H."/>
            <person name="Larsson T."/>
            <person name="Lv J."/>
            <person name="Arendt D."/>
            <person name="Savage R."/>
            <person name="Osoegawa K."/>
            <person name="de Jong P."/>
            <person name="Grimwood J."/>
            <person name="Chapman J.A."/>
            <person name="Shapiro H."/>
            <person name="Aerts A."/>
            <person name="Otillar R.P."/>
            <person name="Terry A.Y."/>
            <person name="Boore J.L."/>
            <person name="Grigoriev I.V."/>
            <person name="Lindberg D.R."/>
            <person name="Seaver E.C."/>
            <person name="Weisblat D.A."/>
            <person name="Putnam N.H."/>
            <person name="Rokhsar D.S."/>
        </authorList>
    </citation>
    <scope>NUCLEOTIDE SEQUENCE</scope>
</reference>
<keyword evidence="4" id="KW-1185">Reference proteome</keyword>
<reference evidence="4" key="1">
    <citation type="submission" date="2012-12" db="EMBL/GenBank/DDBJ databases">
        <authorList>
            <person name="Hellsten U."/>
            <person name="Grimwood J."/>
            <person name="Chapman J.A."/>
            <person name="Shapiro H."/>
            <person name="Aerts A."/>
            <person name="Otillar R.P."/>
            <person name="Terry A.Y."/>
            <person name="Boore J.L."/>
            <person name="Simakov O."/>
            <person name="Marletaz F."/>
            <person name="Cho S.-J."/>
            <person name="Edsinger-Gonzales E."/>
            <person name="Havlak P."/>
            <person name="Kuo D.-H."/>
            <person name="Larsson T."/>
            <person name="Lv J."/>
            <person name="Arendt D."/>
            <person name="Savage R."/>
            <person name="Osoegawa K."/>
            <person name="de Jong P."/>
            <person name="Lindberg D.R."/>
            <person name="Seaver E.C."/>
            <person name="Weisblat D.A."/>
            <person name="Putnam N.H."/>
            <person name="Grigoriev I.V."/>
            <person name="Rokhsar D.S."/>
        </authorList>
    </citation>
    <scope>NUCLEOTIDE SEQUENCE</scope>
</reference>
<feature type="region of interest" description="Disordered" evidence="1">
    <location>
        <begin position="69"/>
        <end position="107"/>
    </location>
</feature>
<dbReference type="EMBL" id="KB097753">
    <property type="protein sequence ID" value="ESN90450.1"/>
    <property type="molecule type" value="Genomic_DNA"/>
</dbReference>
<dbReference type="RefSeq" id="XP_009031387.1">
    <property type="nucleotide sequence ID" value="XM_009033139.1"/>
</dbReference>
<evidence type="ECO:0000313" key="4">
    <source>
        <dbReference type="Proteomes" id="UP000015101"/>
    </source>
</evidence>
<gene>
    <name evidence="3" type="primary">20201378</name>
    <name evidence="2" type="ORF">HELRODRAFT_166116</name>
</gene>